<evidence type="ECO:0000313" key="1">
    <source>
        <dbReference type="EMBL" id="MPR37313.1"/>
    </source>
</evidence>
<keyword evidence="2" id="KW-1185">Reference proteome</keyword>
<comment type="caution">
    <text evidence="1">The sequence shown here is derived from an EMBL/GenBank/DDBJ whole genome shotgun (WGS) entry which is preliminary data.</text>
</comment>
<dbReference type="Proteomes" id="UP000479293">
    <property type="component" value="Unassembled WGS sequence"/>
</dbReference>
<sequence length="81" mass="9324">MRPHPPRMADRQPEGLVAPQLLESLLGELHEEFDYQVGRVGKKRARWRHWRGCWAFSGPASSADPSLFIHFQTRPIGYAII</sequence>
<accession>A0A7C9FZQ0</accession>
<dbReference type="NCBIfam" id="NF038404">
    <property type="entry name" value="perm_prefix_2"/>
    <property type="match status" value="1"/>
</dbReference>
<reference evidence="1 2" key="1">
    <citation type="submission" date="2019-10" db="EMBL/GenBank/DDBJ databases">
        <title>Draft Genome Sequence of Cytophagaceae sp. SJW1-29.</title>
        <authorList>
            <person name="Choi A."/>
        </authorList>
    </citation>
    <scope>NUCLEOTIDE SEQUENCE [LARGE SCALE GENOMIC DNA]</scope>
    <source>
        <strain evidence="1 2">SJW1-29</strain>
    </source>
</reference>
<dbReference type="RefSeq" id="WP_152766703.1">
    <property type="nucleotide sequence ID" value="NZ_WHLY01000004.1"/>
</dbReference>
<dbReference type="EMBL" id="WHLY01000004">
    <property type="protein sequence ID" value="MPR37313.1"/>
    <property type="molecule type" value="Genomic_DNA"/>
</dbReference>
<evidence type="ECO:0000313" key="2">
    <source>
        <dbReference type="Proteomes" id="UP000479293"/>
    </source>
</evidence>
<dbReference type="AlphaFoldDB" id="A0A7C9FZQ0"/>
<dbReference type="InterPro" id="IPR047699">
    <property type="entry name" value="Permease_put_prefix"/>
</dbReference>
<name>A0A7C9FZQ0_9BACT</name>
<organism evidence="1 2">
    <name type="scientific">Salmonirosea aquatica</name>
    <dbReference type="NCBI Taxonomy" id="2654236"/>
    <lineage>
        <taxon>Bacteria</taxon>
        <taxon>Pseudomonadati</taxon>
        <taxon>Bacteroidota</taxon>
        <taxon>Cytophagia</taxon>
        <taxon>Cytophagales</taxon>
        <taxon>Spirosomataceae</taxon>
        <taxon>Salmonirosea</taxon>
    </lineage>
</organism>
<protein>
    <submittedName>
        <fullName evidence="1">Uncharacterized protein</fullName>
    </submittedName>
</protein>
<proteinExistence type="predicted"/>
<gene>
    <name evidence="1" type="ORF">GBK04_29290</name>
</gene>